<reference evidence="1" key="1">
    <citation type="submission" date="2022-08" db="EMBL/GenBank/DDBJ databases">
        <title>Genome Sequence of Pycnoporus sanguineus.</title>
        <authorList>
            <person name="Buettner E."/>
        </authorList>
    </citation>
    <scope>NUCLEOTIDE SEQUENCE</scope>
    <source>
        <strain evidence="1">CG-C14</strain>
    </source>
</reference>
<protein>
    <submittedName>
        <fullName evidence="1">Uncharacterized protein</fullName>
    </submittedName>
</protein>
<gene>
    <name evidence="1" type="ORF">NUW54_g8470</name>
</gene>
<evidence type="ECO:0000313" key="1">
    <source>
        <dbReference type="EMBL" id="KAJ2990440.1"/>
    </source>
</evidence>
<sequence length="159" mass="17315">MDIIIIISIVPTGESPRPPTEMRTAVGRHDHRQHRRSHLRQPWSKPPAITHGSRTSPALVSSSGSGLCGASQIGGSRRLPRHDPATDRIEPEGDERGRMVTPSSRTVHRRPDRTQAFPTVAAPAVCPAQPRKSWVATACAYAKPNQPLNRRIGAGECSE</sequence>
<keyword evidence="2" id="KW-1185">Reference proteome</keyword>
<proteinExistence type="predicted"/>
<dbReference type="EMBL" id="JANSHE010002633">
    <property type="protein sequence ID" value="KAJ2990440.1"/>
    <property type="molecule type" value="Genomic_DNA"/>
</dbReference>
<organism evidence="1 2">
    <name type="scientific">Trametes sanguinea</name>
    <dbReference type="NCBI Taxonomy" id="158606"/>
    <lineage>
        <taxon>Eukaryota</taxon>
        <taxon>Fungi</taxon>
        <taxon>Dikarya</taxon>
        <taxon>Basidiomycota</taxon>
        <taxon>Agaricomycotina</taxon>
        <taxon>Agaricomycetes</taxon>
        <taxon>Polyporales</taxon>
        <taxon>Polyporaceae</taxon>
        <taxon>Trametes</taxon>
    </lineage>
</organism>
<name>A0ACC1PFX3_9APHY</name>
<comment type="caution">
    <text evidence="1">The sequence shown here is derived from an EMBL/GenBank/DDBJ whole genome shotgun (WGS) entry which is preliminary data.</text>
</comment>
<evidence type="ECO:0000313" key="2">
    <source>
        <dbReference type="Proteomes" id="UP001144978"/>
    </source>
</evidence>
<dbReference type="Proteomes" id="UP001144978">
    <property type="component" value="Unassembled WGS sequence"/>
</dbReference>
<accession>A0ACC1PFX3</accession>